<dbReference type="Gene3D" id="2.130.10.10">
    <property type="entry name" value="YVTN repeat-like/Quinoprotein amine dehydrogenase"/>
    <property type="match status" value="3"/>
</dbReference>
<feature type="repeat" description="WD" evidence="3">
    <location>
        <begin position="199"/>
        <end position="233"/>
    </location>
</feature>
<dbReference type="InterPro" id="IPR015943">
    <property type="entry name" value="WD40/YVTN_repeat-like_dom_sf"/>
</dbReference>
<dbReference type="InParanoid" id="A0A0D0AEB4"/>
<dbReference type="Pfam" id="PF00400">
    <property type="entry name" value="WD40"/>
    <property type="match status" value="7"/>
</dbReference>
<dbReference type="AlphaFoldDB" id="A0A0D0AEB4"/>
<dbReference type="SMART" id="SM00320">
    <property type="entry name" value="WD40"/>
    <property type="match status" value="7"/>
</dbReference>
<dbReference type="OrthoDB" id="674604at2759"/>
<organism evidence="4 5">
    <name type="scientific">Suillus luteus UH-Slu-Lm8-n1</name>
    <dbReference type="NCBI Taxonomy" id="930992"/>
    <lineage>
        <taxon>Eukaryota</taxon>
        <taxon>Fungi</taxon>
        <taxon>Dikarya</taxon>
        <taxon>Basidiomycota</taxon>
        <taxon>Agaricomycotina</taxon>
        <taxon>Agaricomycetes</taxon>
        <taxon>Agaricomycetidae</taxon>
        <taxon>Boletales</taxon>
        <taxon>Suillineae</taxon>
        <taxon>Suillaceae</taxon>
        <taxon>Suillus</taxon>
    </lineage>
</organism>
<dbReference type="STRING" id="930992.A0A0D0AEB4"/>
<gene>
    <name evidence="4" type="ORF">CY34DRAFT_101229</name>
</gene>
<evidence type="ECO:0008006" key="6">
    <source>
        <dbReference type="Google" id="ProtNLM"/>
    </source>
</evidence>
<evidence type="ECO:0000313" key="4">
    <source>
        <dbReference type="EMBL" id="KIK32547.1"/>
    </source>
</evidence>
<evidence type="ECO:0000313" key="5">
    <source>
        <dbReference type="Proteomes" id="UP000054485"/>
    </source>
</evidence>
<keyword evidence="1 3" id="KW-0853">WD repeat</keyword>
<dbReference type="PANTHER" id="PTHR19848:SF8">
    <property type="entry name" value="F-BOX AND WD REPEAT DOMAIN CONTAINING 7"/>
    <property type="match status" value="1"/>
</dbReference>
<dbReference type="InterPro" id="IPR036322">
    <property type="entry name" value="WD40_repeat_dom_sf"/>
</dbReference>
<feature type="repeat" description="WD" evidence="3">
    <location>
        <begin position="20"/>
        <end position="61"/>
    </location>
</feature>
<name>A0A0D0AEB4_9AGAM</name>
<dbReference type="InterPro" id="IPR019775">
    <property type="entry name" value="WD40_repeat_CS"/>
</dbReference>
<feature type="repeat" description="WD" evidence="3">
    <location>
        <begin position="234"/>
        <end position="275"/>
    </location>
</feature>
<dbReference type="EMBL" id="KN836196">
    <property type="protein sequence ID" value="KIK32547.1"/>
    <property type="molecule type" value="Genomic_DNA"/>
</dbReference>
<dbReference type="InterPro" id="IPR020472">
    <property type="entry name" value="WD40_PAC1"/>
</dbReference>
<dbReference type="HOGENOM" id="CLU_000288_57_33_1"/>
<dbReference type="CDD" id="cd00200">
    <property type="entry name" value="WD40"/>
    <property type="match status" value="1"/>
</dbReference>
<evidence type="ECO:0000256" key="1">
    <source>
        <dbReference type="ARBA" id="ARBA00022574"/>
    </source>
</evidence>
<feature type="repeat" description="WD" evidence="3">
    <location>
        <begin position="63"/>
        <end position="104"/>
    </location>
</feature>
<dbReference type="PRINTS" id="PR00320">
    <property type="entry name" value="GPROTEINBRPT"/>
</dbReference>
<protein>
    <recommendedName>
        <fullName evidence="6">WD40 repeat-like protein</fullName>
    </recommendedName>
</protein>
<dbReference type="PROSITE" id="PS50082">
    <property type="entry name" value="WD_REPEATS_2"/>
    <property type="match status" value="6"/>
</dbReference>
<evidence type="ECO:0000256" key="2">
    <source>
        <dbReference type="ARBA" id="ARBA00022737"/>
    </source>
</evidence>
<dbReference type="PANTHER" id="PTHR19848">
    <property type="entry name" value="WD40 REPEAT PROTEIN"/>
    <property type="match status" value="1"/>
</dbReference>
<dbReference type="PROSITE" id="PS50294">
    <property type="entry name" value="WD_REPEATS_REGION"/>
    <property type="match status" value="6"/>
</dbReference>
<reference evidence="5" key="2">
    <citation type="submission" date="2015-01" db="EMBL/GenBank/DDBJ databases">
        <title>Evolutionary Origins and Diversification of the Mycorrhizal Mutualists.</title>
        <authorList>
            <consortium name="DOE Joint Genome Institute"/>
            <consortium name="Mycorrhizal Genomics Consortium"/>
            <person name="Kohler A."/>
            <person name="Kuo A."/>
            <person name="Nagy L.G."/>
            <person name="Floudas D."/>
            <person name="Copeland A."/>
            <person name="Barry K.W."/>
            <person name="Cichocki N."/>
            <person name="Veneault-Fourrey C."/>
            <person name="LaButti K."/>
            <person name="Lindquist E.A."/>
            <person name="Lipzen A."/>
            <person name="Lundell T."/>
            <person name="Morin E."/>
            <person name="Murat C."/>
            <person name="Riley R."/>
            <person name="Ohm R."/>
            <person name="Sun H."/>
            <person name="Tunlid A."/>
            <person name="Henrissat B."/>
            <person name="Grigoriev I.V."/>
            <person name="Hibbett D.S."/>
            <person name="Martin F."/>
        </authorList>
    </citation>
    <scope>NUCLEOTIDE SEQUENCE [LARGE SCALE GENOMIC DNA]</scope>
    <source>
        <strain evidence="5">UH-Slu-Lm8-n1</strain>
    </source>
</reference>
<keyword evidence="2" id="KW-0677">Repeat</keyword>
<dbReference type="SUPFAM" id="SSF50978">
    <property type="entry name" value="WD40 repeat-like"/>
    <property type="match status" value="1"/>
</dbReference>
<feature type="repeat" description="WD" evidence="3">
    <location>
        <begin position="105"/>
        <end position="139"/>
    </location>
</feature>
<evidence type="ECO:0000256" key="3">
    <source>
        <dbReference type="PROSITE-ProRule" id="PRU00221"/>
    </source>
</evidence>
<sequence>MASPTTKTKETSAITPRQKFEGHTEWVWSIIHLPDGQRVMTGSYDGSLRMWDVKSGKQIGNDWRDGESKVYGIALSPDGKKVVSASEDGAVRLWDIDTCKIITKWMGHKDTVKPVCWSPDGRRVLSGSEDGTARQWDVELEKGESIIASKFEGHTDSVIGAIHLPGGQRIITCSVDDSLRVWNVKSGKQIGDDWKDSGVRSIALSPDGKKVVSGGVDGAVRLWDIETCKVIKKWTGHTNGVGSVCWSRDGQRVLSGSNDGTARQWDVDSGETILEPVEIIPASIETGHETVLAVVYSPDTTFIATGGRDSLDTGESIEHSVKIWDAKTGKLVAALKGQTDIVWHGAWLGPRPEKRSSPGHMIRLLGYGIQPTGSKPRFWINTPTLSLP</sequence>
<keyword evidence="5" id="KW-1185">Reference proteome</keyword>
<dbReference type="InterPro" id="IPR001680">
    <property type="entry name" value="WD40_rpt"/>
</dbReference>
<dbReference type="PROSITE" id="PS00678">
    <property type="entry name" value="WD_REPEATS_1"/>
    <property type="match status" value="4"/>
</dbReference>
<reference evidence="4 5" key="1">
    <citation type="submission" date="2014-04" db="EMBL/GenBank/DDBJ databases">
        <authorList>
            <consortium name="DOE Joint Genome Institute"/>
            <person name="Kuo A."/>
            <person name="Ruytinx J."/>
            <person name="Rineau F."/>
            <person name="Colpaert J."/>
            <person name="Kohler A."/>
            <person name="Nagy L.G."/>
            <person name="Floudas D."/>
            <person name="Copeland A."/>
            <person name="Barry K.W."/>
            <person name="Cichocki N."/>
            <person name="Veneault-Fourrey C."/>
            <person name="LaButti K."/>
            <person name="Lindquist E.A."/>
            <person name="Lipzen A."/>
            <person name="Lundell T."/>
            <person name="Morin E."/>
            <person name="Murat C."/>
            <person name="Sun H."/>
            <person name="Tunlid A."/>
            <person name="Henrissat B."/>
            <person name="Grigoriev I.V."/>
            <person name="Hibbett D.S."/>
            <person name="Martin F."/>
            <person name="Nordberg H.P."/>
            <person name="Cantor M.N."/>
            <person name="Hua S.X."/>
        </authorList>
    </citation>
    <scope>NUCLEOTIDE SEQUENCE [LARGE SCALE GENOMIC DNA]</scope>
    <source>
        <strain evidence="4 5">UH-Slu-Lm8-n1</strain>
    </source>
</reference>
<feature type="repeat" description="WD" evidence="3">
    <location>
        <begin position="151"/>
        <end position="192"/>
    </location>
</feature>
<accession>A0A0D0AEB4</accession>
<proteinExistence type="predicted"/>
<dbReference type="Proteomes" id="UP000054485">
    <property type="component" value="Unassembled WGS sequence"/>
</dbReference>